<dbReference type="InterPro" id="IPR015947">
    <property type="entry name" value="PUA-like_sf"/>
</dbReference>
<dbReference type="EMBL" id="MU006782">
    <property type="protein sequence ID" value="KAF2642005.1"/>
    <property type="molecule type" value="Genomic_DNA"/>
</dbReference>
<evidence type="ECO:0000313" key="3">
    <source>
        <dbReference type="Proteomes" id="UP000799753"/>
    </source>
</evidence>
<accession>A0A6A6S377</accession>
<protein>
    <recommendedName>
        <fullName evidence="4">YDG domain-containing protein</fullName>
    </recommendedName>
</protein>
<feature type="compositionally biased region" description="Basic and acidic residues" evidence="1">
    <location>
        <begin position="828"/>
        <end position="842"/>
    </location>
</feature>
<evidence type="ECO:0000313" key="2">
    <source>
        <dbReference type="EMBL" id="KAF2642005.1"/>
    </source>
</evidence>
<feature type="compositionally biased region" description="Polar residues" evidence="1">
    <location>
        <begin position="424"/>
        <end position="436"/>
    </location>
</feature>
<dbReference type="SUPFAM" id="SSF88697">
    <property type="entry name" value="PUA domain-like"/>
    <property type="match status" value="1"/>
</dbReference>
<dbReference type="OrthoDB" id="3244603at2759"/>
<feature type="compositionally biased region" description="Basic and acidic residues" evidence="1">
    <location>
        <begin position="702"/>
        <end position="719"/>
    </location>
</feature>
<feature type="compositionally biased region" description="Low complexity" evidence="1">
    <location>
        <begin position="512"/>
        <end position="527"/>
    </location>
</feature>
<feature type="region of interest" description="Disordered" evidence="1">
    <location>
        <begin position="765"/>
        <end position="842"/>
    </location>
</feature>
<feature type="region of interest" description="Disordered" evidence="1">
    <location>
        <begin position="1"/>
        <end position="20"/>
    </location>
</feature>
<proteinExistence type="predicted"/>
<name>A0A6A6S377_9PLEO</name>
<evidence type="ECO:0008006" key="4">
    <source>
        <dbReference type="Google" id="ProtNLM"/>
    </source>
</evidence>
<feature type="compositionally biased region" description="Low complexity" evidence="1">
    <location>
        <begin position="366"/>
        <end position="381"/>
    </location>
</feature>
<sequence>MPFRHATADQQAPIFPPESPTADLTRSRLRKMGNWIRDDLDPIIAREGTEYLRSDDVLLLHDFFCDLRQSDRITALDLRATGIHRAILDVSGIATRWPRGLVDDCDKVIMKWTAKFGRLEDLHPFLYGRGGRLEGIASIGESSKQALTKRWQTICPDKIAPKRSHRPGNLGFRAGDWWINPLFAWHAGIIDADSVDGGICYDKEAAYALLLKSTGEVDAPEDAFFTYCPRKNDKGKFRLTAATPKTRHPIRVLRSHSINCIWGPKAGTHGYHVVGWTIRTIKPTDVTDRDYVVGDIVYDIKFQREDPVPMEEVIKIPTTFQVDEYSEYKRLRKVQRDMHHHHGPLISLGIRHGTVKIAPPISSQLSQPKSPAKGSPSPSQATTSKWLTDPHSPEPPSPPIMQSRKITSALSAVTVVDKEDGNPPKSTLNVPQTGNTPKLHHETSDSIKSDILHSIRGSNRSHQSAIREVAPWIDHDPDLALPAHDAPPIIKREVIIIPQEISTESGLRGNISPRTGPSSGKGSPSPIRGRKTSGEAKRWAGFVGVSGDVGGNGNGELTRKESRKSIFVRGWNPKAKMLDGTVDTAAGDASSAPSPKDSFDISDITASSNNELGYVPRGHLSKSINFQQITKTTSANYLPAPLSLCPMSPNRLGRRNAVHTLPYNHFPHNHMPPTIPDASYDPRSVPESRVSVVADGADDGVQEDKEREDKDPFADEGDHISPTLSPANSIISSVHYCDGVEDPFLEIEFAASEPRPEPVILHSWILASPPSPPPSPHPQTLDDNDGNSEPRPQGAQSSGGIWGTRDKDDAVSERGSMQDSLARVRMRRFFEDKEVHDGEHRI</sequence>
<feature type="region of interest" description="Disordered" evidence="1">
    <location>
        <begin position="415"/>
        <end position="445"/>
    </location>
</feature>
<feature type="region of interest" description="Disordered" evidence="1">
    <location>
        <begin position="361"/>
        <end position="403"/>
    </location>
</feature>
<organism evidence="2 3">
    <name type="scientific">Massarina eburnea CBS 473.64</name>
    <dbReference type="NCBI Taxonomy" id="1395130"/>
    <lineage>
        <taxon>Eukaryota</taxon>
        <taxon>Fungi</taxon>
        <taxon>Dikarya</taxon>
        <taxon>Ascomycota</taxon>
        <taxon>Pezizomycotina</taxon>
        <taxon>Dothideomycetes</taxon>
        <taxon>Pleosporomycetidae</taxon>
        <taxon>Pleosporales</taxon>
        <taxon>Massarineae</taxon>
        <taxon>Massarinaceae</taxon>
        <taxon>Massarina</taxon>
    </lineage>
</organism>
<feature type="region of interest" description="Disordered" evidence="1">
    <location>
        <begin position="505"/>
        <end position="538"/>
    </location>
</feature>
<feature type="region of interest" description="Disordered" evidence="1">
    <location>
        <begin position="693"/>
        <end position="726"/>
    </location>
</feature>
<reference evidence="2" key="1">
    <citation type="journal article" date="2020" name="Stud. Mycol.">
        <title>101 Dothideomycetes genomes: a test case for predicting lifestyles and emergence of pathogens.</title>
        <authorList>
            <person name="Haridas S."/>
            <person name="Albert R."/>
            <person name="Binder M."/>
            <person name="Bloem J."/>
            <person name="Labutti K."/>
            <person name="Salamov A."/>
            <person name="Andreopoulos B."/>
            <person name="Baker S."/>
            <person name="Barry K."/>
            <person name="Bills G."/>
            <person name="Bluhm B."/>
            <person name="Cannon C."/>
            <person name="Castanera R."/>
            <person name="Culley D."/>
            <person name="Daum C."/>
            <person name="Ezra D."/>
            <person name="Gonzalez J."/>
            <person name="Henrissat B."/>
            <person name="Kuo A."/>
            <person name="Liang C."/>
            <person name="Lipzen A."/>
            <person name="Lutzoni F."/>
            <person name="Magnuson J."/>
            <person name="Mondo S."/>
            <person name="Nolan M."/>
            <person name="Ohm R."/>
            <person name="Pangilinan J."/>
            <person name="Park H.-J."/>
            <person name="Ramirez L."/>
            <person name="Alfaro M."/>
            <person name="Sun H."/>
            <person name="Tritt A."/>
            <person name="Yoshinaga Y."/>
            <person name="Zwiers L.-H."/>
            <person name="Turgeon B."/>
            <person name="Goodwin S."/>
            <person name="Spatafora J."/>
            <person name="Crous P."/>
            <person name="Grigoriev I."/>
        </authorList>
    </citation>
    <scope>NUCLEOTIDE SEQUENCE</scope>
    <source>
        <strain evidence="2">CBS 473.64</strain>
    </source>
</reference>
<evidence type="ECO:0000256" key="1">
    <source>
        <dbReference type="SAM" id="MobiDB-lite"/>
    </source>
</evidence>
<dbReference type="Proteomes" id="UP000799753">
    <property type="component" value="Unassembled WGS sequence"/>
</dbReference>
<dbReference type="AlphaFoldDB" id="A0A6A6S377"/>
<keyword evidence="3" id="KW-1185">Reference proteome</keyword>
<gene>
    <name evidence="2" type="ORF">P280DRAFT_548603</name>
</gene>